<feature type="transmembrane region" description="Helical" evidence="1">
    <location>
        <begin position="44"/>
        <end position="67"/>
    </location>
</feature>
<comment type="caution">
    <text evidence="2">The sequence shown here is derived from an EMBL/GenBank/DDBJ whole genome shotgun (WGS) entry which is preliminary data.</text>
</comment>
<keyword evidence="1" id="KW-0812">Transmembrane</keyword>
<reference evidence="2" key="1">
    <citation type="submission" date="2019-10" db="EMBL/GenBank/DDBJ databases">
        <title>The sequence and de novo assembly of the wild yak genome.</title>
        <authorList>
            <person name="Liu Y."/>
        </authorList>
    </citation>
    <scope>NUCLEOTIDE SEQUENCE [LARGE SCALE GENOMIC DNA]</scope>
    <source>
        <strain evidence="2">WY2019</strain>
    </source>
</reference>
<feature type="transmembrane region" description="Helical" evidence="1">
    <location>
        <begin position="21"/>
        <end position="38"/>
    </location>
</feature>
<accession>A0A6B0QZ24</accession>
<dbReference type="AlphaFoldDB" id="A0A6B0QZ24"/>
<dbReference type="Proteomes" id="UP000322234">
    <property type="component" value="Unassembled WGS sequence"/>
</dbReference>
<keyword evidence="1" id="KW-1133">Transmembrane helix</keyword>
<keyword evidence="1" id="KW-0472">Membrane</keyword>
<evidence type="ECO:0000256" key="1">
    <source>
        <dbReference type="SAM" id="Phobius"/>
    </source>
</evidence>
<proteinExistence type="predicted"/>
<name>A0A6B0QZ24_9CETA</name>
<sequence length="128" mass="14934">MPELLAESYPDKRNIPRMDSLVLFLLYLALVLYLFLTFPRILFLVGFVVVLSFLLGGYLCFCLYLAATNQTTNKRYKDDRAWCQHCRHMARPPSAESQAYQHIHSHGHCSNLREIFLPAAAHYERKKK</sequence>
<organism evidence="2 3">
    <name type="scientific">Bos mutus</name>
    <name type="common">wild yak</name>
    <dbReference type="NCBI Taxonomy" id="72004"/>
    <lineage>
        <taxon>Eukaryota</taxon>
        <taxon>Metazoa</taxon>
        <taxon>Chordata</taxon>
        <taxon>Craniata</taxon>
        <taxon>Vertebrata</taxon>
        <taxon>Euteleostomi</taxon>
        <taxon>Mammalia</taxon>
        <taxon>Eutheria</taxon>
        <taxon>Laurasiatheria</taxon>
        <taxon>Artiodactyla</taxon>
        <taxon>Ruminantia</taxon>
        <taxon>Pecora</taxon>
        <taxon>Bovidae</taxon>
        <taxon>Bovinae</taxon>
        <taxon>Bos</taxon>
    </lineage>
</organism>
<evidence type="ECO:0000313" key="2">
    <source>
        <dbReference type="EMBL" id="MXQ81981.1"/>
    </source>
</evidence>
<gene>
    <name evidence="2" type="ORF">E5288_WYG004769</name>
</gene>
<protein>
    <submittedName>
        <fullName evidence="2">Uncharacterized protein</fullName>
    </submittedName>
</protein>
<keyword evidence="3" id="KW-1185">Reference proteome</keyword>
<evidence type="ECO:0000313" key="3">
    <source>
        <dbReference type="Proteomes" id="UP000322234"/>
    </source>
</evidence>
<dbReference type="EMBL" id="VBQZ03000009">
    <property type="protein sequence ID" value="MXQ81981.1"/>
    <property type="molecule type" value="Genomic_DNA"/>
</dbReference>